<protein>
    <submittedName>
        <fullName evidence="3">Uncharacterized protein</fullName>
    </submittedName>
</protein>
<accession>A0A0L6JI32</accession>
<dbReference type="eggNOG" id="ENOG502ZD0H">
    <property type="taxonomic scope" value="Bacteria"/>
</dbReference>
<feature type="signal peptide" evidence="2">
    <location>
        <begin position="1"/>
        <end position="23"/>
    </location>
</feature>
<evidence type="ECO:0000256" key="2">
    <source>
        <dbReference type="SAM" id="SignalP"/>
    </source>
</evidence>
<sequence length="151" mass="17250" precursor="true">MKKKIFISILGLLLLLGSAQVYAVTLLDSNIINLINNGINSIKGYYTNSTSIETENLSKQYKEKIGQYVNDKTDKIINEFETHKSNEINRANQELNNYFDAMKKETDAVADNQVKQAKDSITTSVNNNIQDVKMQMNKELENQIKEKLKKN</sequence>
<feature type="coiled-coil region" evidence="1">
    <location>
        <begin position="88"/>
        <end position="146"/>
    </location>
</feature>
<keyword evidence="1" id="KW-0175">Coiled coil</keyword>
<name>A0A0L6JI32_9FIRM</name>
<comment type="caution">
    <text evidence="3">The sequence shown here is derived from an EMBL/GenBank/DDBJ whole genome shotgun (WGS) entry which is preliminary data.</text>
</comment>
<dbReference type="RefSeq" id="WP_036942931.1">
    <property type="nucleotide sequence ID" value="NZ_JQKC01000020.1"/>
</dbReference>
<dbReference type="EMBL" id="LGTC01000001">
    <property type="protein sequence ID" value="KNY25389.1"/>
    <property type="molecule type" value="Genomic_DNA"/>
</dbReference>
<keyword evidence="4" id="KW-1185">Reference proteome</keyword>
<dbReference type="Proteomes" id="UP000036923">
    <property type="component" value="Unassembled WGS sequence"/>
</dbReference>
<feature type="chain" id="PRO_5005565914" evidence="2">
    <location>
        <begin position="24"/>
        <end position="151"/>
    </location>
</feature>
<organism evidence="3 4">
    <name type="scientific">Pseudobacteroides cellulosolvens ATCC 35603 = DSM 2933</name>
    <dbReference type="NCBI Taxonomy" id="398512"/>
    <lineage>
        <taxon>Bacteria</taxon>
        <taxon>Bacillati</taxon>
        <taxon>Bacillota</taxon>
        <taxon>Clostridia</taxon>
        <taxon>Eubacteriales</taxon>
        <taxon>Oscillospiraceae</taxon>
        <taxon>Pseudobacteroides</taxon>
    </lineage>
</organism>
<reference evidence="4" key="1">
    <citation type="submission" date="2015-07" db="EMBL/GenBank/DDBJ databases">
        <title>Near-Complete Genome Sequence of the Cellulolytic Bacterium Bacteroides (Pseudobacteroides) cellulosolvens ATCC 35603.</title>
        <authorList>
            <person name="Dassa B."/>
            <person name="Utturkar S.M."/>
            <person name="Klingeman D.M."/>
            <person name="Hurt R.A."/>
            <person name="Keller M."/>
            <person name="Xu J."/>
            <person name="Reddy Y.H.K."/>
            <person name="Borovok I."/>
            <person name="Grinberg I.R."/>
            <person name="Lamed R."/>
            <person name="Zhivin O."/>
            <person name="Bayer E.A."/>
            <person name="Brown S.D."/>
        </authorList>
    </citation>
    <scope>NUCLEOTIDE SEQUENCE [LARGE SCALE GENOMIC DNA]</scope>
    <source>
        <strain evidence="4">DSM 2933</strain>
    </source>
</reference>
<dbReference type="AlphaFoldDB" id="A0A0L6JI32"/>
<evidence type="ECO:0000313" key="4">
    <source>
        <dbReference type="Proteomes" id="UP000036923"/>
    </source>
</evidence>
<keyword evidence="2" id="KW-0732">Signal</keyword>
<gene>
    <name evidence="3" type="ORF">Bccel_0649</name>
</gene>
<evidence type="ECO:0000313" key="3">
    <source>
        <dbReference type="EMBL" id="KNY25389.1"/>
    </source>
</evidence>
<evidence type="ECO:0000256" key="1">
    <source>
        <dbReference type="SAM" id="Coils"/>
    </source>
</evidence>
<proteinExistence type="predicted"/>